<dbReference type="Proteomes" id="UP000499080">
    <property type="component" value="Unassembled WGS sequence"/>
</dbReference>
<keyword evidence="2" id="KW-1185">Reference proteome</keyword>
<reference evidence="1 2" key="1">
    <citation type="journal article" date="2019" name="Sci. Rep.">
        <title>Orb-weaving spider Araneus ventricosus genome elucidates the spidroin gene catalogue.</title>
        <authorList>
            <person name="Kono N."/>
            <person name="Nakamura H."/>
            <person name="Ohtoshi R."/>
            <person name="Moran D.A.P."/>
            <person name="Shinohara A."/>
            <person name="Yoshida Y."/>
            <person name="Fujiwara M."/>
            <person name="Mori M."/>
            <person name="Tomita M."/>
            <person name="Arakawa K."/>
        </authorList>
    </citation>
    <scope>NUCLEOTIDE SEQUENCE [LARGE SCALE GENOMIC DNA]</scope>
</reference>
<organism evidence="1 2">
    <name type="scientific">Araneus ventricosus</name>
    <name type="common">Orbweaver spider</name>
    <name type="synonym">Epeira ventricosa</name>
    <dbReference type="NCBI Taxonomy" id="182803"/>
    <lineage>
        <taxon>Eukaryota</taxon>
        <taxon>Metazoa</taxon>
        <taxon>Ecdysozoa</taxon>
        <taxon>Arthropoda</taxon>
        <taxon>Chelicerata</taxon>
        <taxon>Arachnida</taxon>
        <taxon>Araneae</taxon>
        <taxon>Araneomorphae</taxon>
        <taxon>Entelegynae</taxon>
        <taxon>Araneoidea</taxon>
        <taxon>Araneidae</taxon>
        <taxon>Araneus</taxon>
    </lineage>
</organism>
<dbReference type="EMBL" id="BGPR01003431">
    <property type="protein sequence ID" value="GBM88051.1"/>
    <property type="molecule type" value="Genomic_DNA"/>
</dbReference>
<sequence>MVLRLEDTLQQGGPRRRCGVLHPLLPKQGVHSIGVLDTSMIAEHEEQAFEKSKESLDEFLKNGSGWVFDSVSHLEVKTSTYPLAPSSYIPLPSKLAAKKALINIKNVDQKEGRCFCSYFSCKKPKLCIIRTLCQMNLVCVYLRHS</sequence>
<dbReference type="PANTHER" id="PTHR31511:SF12">
    <property type="entry name" value="RHO TERMINATION FACTOR N-TERMINAL DOMAIN-CONTAINING PROTEIN"/>
    <property type="match status" value="1"/>
</dbReference>
<dbReference type="PANTHER" id="PTHR31511">
    <property type="entry name" value="PROTEIN CBG23764"/>
    <property type="match status" value="1"/>
</dbReference>
<accession>A0A4Y2JCL7</accession>
<evidence type="ECO:0000313" key="2">
    <source>
        <dbReference type="Proteomes" id="UP000499080"/>
    </source>
</evidence>
<protein>
    <submittedName>
        <fullName evidence="1">Uncharacterized protein</fullName>
    </submittedName>
</protein>
<dbReference type="AlphaFoldDB" id="A0A4Y2JCL7"/>
<comment type="caution">
    <text evidence="1">The sequence shown here is derived from an EMBL/GenBank/DDBJ whole genome shotgun (WGS) entry which is preliminary data.</text>
</comment>
<evidence type="ECO:0000313" key="1">
    <source>
        <dbReference type="EMBL" id="GBM88051.1"/>
    </source>
</evidence>
<gene>
    <name evidence="1" type="ORF">AVEN_215120_1</name>
</gene>
<dbReference type="OrthoDB" id="414982at2759"/>
<proteinExistence type="predicted"/>
<name>A0A4Y2JCL7_ARAVE</name>